<keyword evidence="4" id="KW-1185">Reference proteome</keyword>
<evidence type="ECO:0000313" key="4">
    <source>
        <dbReference type="Proteomes" id="UP000030763"/>
    </source>
</evidence>
<feature type="region of interest" description="Disordered" evidence="1">
    <location>
        <begin position="110"/>
        <end position="167"/>
    </location>
</feature>
<dbReference type="OrthoDB" id="348278at2759"/>
<dbReference type="EMBL" id="HG722062">
    <property type="protein sequence ID" value="CDJ61352.1"/>
    <property type="molecule type" value="Genomic_DNA"/>
</dbReference>
<feature type="compositionally biased region" description="Low complexity" evidence="1">
    <location>
        <begin position="115"/>
        <end position="132"/>
    </location>
</feature>
<dbReference type="VEuPathDB" id="ToxoDB:EMWEY_00040160"/>
<evidence type="ECO:0000313" key="3">
    <source>
        <dbReference type="EMBL" id="CDJ61352.1"/>
    </source>
</evidence>
<dbReference type="RefSeq" id="XP_013338002.1">
    <property type="nucleotide sequence ID" value="XM_013482548.1"/>
</dbReference>
<reference evidence="3" key="2">
    <citation type="submission" date="2013-10" db="EMBL/GenBank/DDBJ databases">
        <authorList>
            <person name="Aslett M."/>
        </authorList>
    </citation>
    <scope>NUCLEOTIDE SEQUENCE [LARGE SCALE GENOMIC DNA]</scope>
    <source>
        <strain evidence="3">Weybridge</strain>
    </source>
</reference>
<dbReference type="Proteomes" id="UP000030763">
    <property type="component" value="Unassembled WGS sequence"/>
</dbReference>
<keyword evidence="2" id="KW-0812">Transmembrane</keyword>
<feature type="compositionally biased region" description="Low complexity" evidence="1">
    <location>
        <begin position="279"/>
        <end position="293"/>
    </location>
</feature>
<dbReference type="AlphaFoldDB" id="U6MAV5"/>
<gene>
    <name evidence="3" type="ORF">EMWEY_00040160</name>
</gene>
<feature type="transmembrane region" description="Helical" evidence="2">
    <location>
        <begin position="305"/>
        <end position="322"/>
    </location>
</feature>
<reference evidence="3" key="1">
    <citation type="submission" date="2013-10" db="EMBL/GenBank/DDBJ databases">
        <title>Genomic analysis of the causative agents of coccidiosis in chickens.</title>
        <authorList>
            <person name="Reid A.J."/>
            <person name="Blake D."/>
            <person name="Billington K."/>
            <person name="Browne H."/>
            <person name="Dunn M."/>
            <person name="Hung S."/>
            <person name="Kawahara F."/>
            <person name="Miranda-Saavedra D."/>
            <person name="Mourier T."/>
            <person name="Nagra H."/>
            <person name="Otto T.D."/>
            <person name="Rawlings N."/>
            <person name="Sanchez A."/>
            <person name="Sanders M."/>
            <person name="Subramaniam C."/>
            <person name="Tay Y."/>
            <person name="Dear P."/>
            <person name="Doerig C."/>
            <person name="Gruber A."/>
            <person name="Parkinson J."/>
            <person name="Shirley M."/>
            <person name="Wan K.L."/>
            <person name="Berriman M."/>
            <person name="Tomley F."/>
            <person name="Pain A."/>
        </authorList>
    </citation>
    <scope>NUCLEOTIDE SEQUENCE [LARGE SCALE GENOMIC DNA]</scope>
    <source>
        <strain evidence="3">Weybridge</strain>
    </source>
</reference>
<protein>
    <submittedName>
        <fullName evidence="3">Uncharacterized protein</fullName>
    </submittedName>
</protein>
<proteinExistence type="predicted"/>
<name>U6MAV5_EIMMA</name>
<feature type="compositionally biased region" description="Low complexity" evidence="1">
    <location>
        <begin position="157"/>
        <end position="167"/>
    </location>
</feature>
<evidence type="ECO:0000256" key="2">
    <source>
        <dbReference type="SAM" id="Phobius"/>
    </source>
</evidence>
<accession>U6MAV5</accession>
<evidence type="ECO:0000256" key="1">
    <source>
        <dbReference type="SAM" id="MobiDB-lite"/>
    </source>
</evidence>
<organism evidence="3 4">
    <name type="scientific">Eimeria maxima</name>
    <name type="common">Coccidian parasite</name>
    <dbReference type="NCBI Taxonomy" id="5804"/>
    <lineage>
        <taxon>Eukaryota</taxon>
        <taxon>Sar</taxon>
        <taxon>Alveolata</taxon>
        <taxon>Apicomplexa</taxon>
        <taxon>Conoidasida</taxon>
        <taxon>Coccidia</taxon>
        <taxon>Eucoccidiorida</taxon>
        <taxon>Eimeriorina</taxon>
        <taxon>Eimeriidae</taxon>
        <taxon>Eimeria</taxon>
    </lineage>
</organism>
<dbReference type="GeneID" id="25338002"/>
<keyword evidence="2" id="KW-0472">Membrane</keyword>
<sequence length="334" mass="36055">MLQAKLHARQQQQLLQQQIGHLQLRDALLLLIEALHSIRVLSHLETLPAAAAAAAEQETAAAAAAAADFSCCSKGRHLLVHAADISVADILLYAHLSVLLQIPKGAAPWKRKRQQQQQQQQQEKQQQQQQEKQQQDEVSKIGEVGSSEERLPQTEQPAAAAAPTAAATAAAAADSDLQLEVDSLDSSDADDLLLLQQLQQQLHWAKLYVQLFEQHLSIHNRRAAAAAATAAAEGTDAAADEQQQQQQQPIPMYASSYTYRICRCPPGSKKTCRCSRTPSSSSSSSSSNASSSSSSYDVKVQTQEFVLLAATAAAVAAGFLLHRMGALQGLRRLF</sequence>
<feature type="region of interest" description="Disordered" evidence="1">
    <location>
        <begin position="273"/>
        <end position="293"/>
    </location>
</feature>
<keyword evidence="2" id="KW-1133">Transmembrane helix</keyword>